<dbReference type="EMBL" id="FOXO01000010">
    <property type="protein sequence ID" value="SFP86069.1"/>
    <property type="molecule type" value="Genomic_DNA"/>
</dbReference>
<protein>
    <submittedName>
        <fullName evidence="4">Chitobiase/beta-hexosaminidase C-terminal domain-containing protein</fullName>
    </submittedName>
</protein>
<proteinExistence type="predicted"/>
<accession>A0A1I5TSN5</accession>
<organism evidence="4 5">
    <name type="scientific">Butyrivibrio proteoclasticus</name>
    <dbReference type="NCBI Taxonomy" id="43305"/>
    <lineage>
        <taxon>Bacteria</taxon>
        <taxon>Bacillati</taxon>
        <taxon>Bacillota</taxon>
        <taxon>Clostridia</taxon>
        <taxon>Lachnospirales</taxon>
        <taxon>Lachnospiraceae</taxon>
        <taxon>Butyrivibrio</taxon>
    </lineage>
</organism>
<feature type="region of interest" description="Disordered" evidence="1">
    <location>
        <begin position="342"/>
        <end position="362"/>
    </location>
</feature>
<dbReference type="AlphaFoldDB" id="A0A1I5TSN5"/>
<evidence type="ECO:0000259" key="3">
    <source>
        <dbReference type="Pfam" id="PF13290"/>
    </source>
</evidence>
<evidence type="ECO:0000313" key="4">
    <source>
        <dbReference type="EMBL" id="SFP86069.1"/>
    </source>
</evidence>
<feature type="chain" id="PRO_5010202338" evidence="2">
    <location>
        <begin position="35"/>
        <end position="470"/>
    </location>
</feature>
<dbReference type="Proteomes" id="UP000182624">
    <property type="component" value="Unassembled WGS sequence"/>
</dbReference>
<evidence type="ECO:0000256" key="1">
    <source>
        <dbReference type="SAM" id="MobiDB-lite"/>
    </source>
</evidence>
<keyword evidence="2" id="KW-0732">Signal</keyword>
<dbReference type="Pfam" id="PF13290">
    <property type="entry name" value="CHB_HEX_C_1"/>
    <property type="match status" value="1"/>
</dbReference>
<dbReference type="InterPro" id="IPR059177">
    <property type="entry name" value="GH29D-like_dom"/>
</dbReference>
<reference evidence="5" key="1">
    <citation type="submission" date="2016-10" db="EMBL/GenBank/DDBJ databases">
        <authorList>
            <person name="Varghese N."/>
            <person name="Submissions S."/>
        </authorList>
    </citation>
    <scope>NUCLEOTIDE SEQUENCE [LARGE SCALE GENOMIC DNA]</scope>
    <source>
        <strain evidence="5">P18</strain>
    </source>
</reference>
<feature type="non-terminal residue" evidence="4">
    <location>
        <position position="470"/>
    </location>
</feature>
<feature type="domain" description="GH29D-like beta-sandwich" evidence="3">
    <location>
        <begin position="406"/>
        <end position="470"/>
    </location>
</feature>
<name>A0A1I5TSN5_9FIRM</name>
<keyword evidence="5" id="KW-1185">Reference proteome</keyword>
<gene>
    <name evidence="4" type="ORF">SAMN04487928_1101</name>
</gene>
<feature type="signal peptide" evidence="2">
    <location>
        <begin position="1"/>
        <end position="34"/>
    </location>
</feature>
<sequence>MKQKRKLGRKLLSFLLTLALVLGLMPGMGLTAYAEDTEPPLTTITAIAKEQANYSTANVATVSFSYTAGGSSAYLANWGWWGYGWSATVNAAKGYTITKCVFYDDADRTATDSSSPFVVETTEADKTPQVNGTPIDGGKMQSKGIKKIEVYGYATPAATYSVNVTAGDNMTKTTDSGAESQTVSVAITDVVYTADSGYYFPTDYSVASVNGIGVTRNSYTQITVSGTPTADTEITLIAPTEKTTPSAPTLAAAVNCTTADNNDGKLTGVTTAMEYQKSGAAEWTAGTGSDITGLVPGTYYVRYKETDTTNVSGNQELTIAGYTAPSFTVTYKVVHGTWSDNSTTDKTETVQSGSKPASVPTGMKAAEGYTGGSWDKNPADTTITEATTFTYTFTEKQKVATPTFSPEAGTYTGEQSVIISCTTDGAEIYYTTDGSDPSSSSTKYSSAIAVGETTTIKAIAVKDGMTDSSV</sequence>
<evidence type="ECO:0000256" key="2">
    <source>
        <dbReference type="SAM" id="SignalP"/>
    </source>
</evidence>
<evidence type="ECO:0000313" key="5">
    <source>
        <dbReference type="Proteomes" id="UP000182624"/>
    </source>
</evidence>